<evidence type="ECO:0000256" key="2">
    <source>
        <dbReference type="ARBA" id="ARBA00004496"/>
    </source>
</evidence>
<keyword evidence="6 14" id="KW-0808">Transferase</keyword>
<dbReference type="PANTHER" id="PTHR13697:SF4">
    <property type="entry name" value="ATP-DEPENDENT 6-PHOSPHOFRUCTOKINASE"/>
    <property type="match status" value="1"/>
</dbReference>
<dbReference type="GO" id="GO:0006002">
    <property type="term" value="P:fructose 6-phosphate metabolic process"/>
    <property type="evidence" value="ECO:0007669"/>
    <property type="project" value="UniProtKB-UniRule"/>
</dbReference>
<keyword evidence="4 14" id="KW-0963">Cytoplasm</keyword>
<dbReference type="Gene3D" id="3.40.50.460">
    <property type="entry name" value="Phosphofructokinase domain"/>
    <property type="match status" value="1"/>
</dbReference>
<evidence type="ECO:0000256" key="5">
    <source>
        <dbReference type="ARBA" id="ARBA00022533"/>
    </source>
</evidence>
<dbReference type="RefSeq" id="WP_130896786.1">
    <property type="nucleotide sequence ID" value="NZ_CP049835.1"/>
</dbReference>
<dbReference type="FunFam" id="3.40.50.450:FF:000001">
    <property type="entry name" value="ATP-dependent 6-phosphofructokinase"/>
    <property type="match status" value="1"/>
</dbReference>
<dbReference type="EMBL" id="SEWY01000003">
    <property type="protein sequence ID" value="TBH73134.1"/>
    <property type="molecule type" value="Genomic_DNA"/>
</dbReference>
<evidence type="ECO:0000256" key="1">
    <source>
        <dbReference type="ARBA" id="ARBA00001946"/>
    </source>
</evidence>
<evidence type="ECO:0000259" key="15">
    <source>
        <dbReference type="Pfam" id="PF00365"/>
    </source>
</evidence>
<evidence type="ECO:0000313" key="16">
    <source>
        <dbReference type="EMBL" id="TBH73134.1"/>
    </source>
</evidence>
<proteinExistence type="inferred from homology"/>
<dbReference type="GO" id="GO:0005524">
    <property type="term" value="F:ATP binding"/>
    <property type="evidence" value="ECO:0007669"/>
    <property type="project" value="UniProtKB-UniRule"/>
</dbReference>
<organism evidence="16 17">
    <name type="scientific">Aquirufa antheringensis</name>
    <dbReference type="NCBI Taxonomy" id="2516559"/>
    <lineage>
        <taxon>Bacteria</taxon>
        <taxon>Pseudomonadati</taxon>
        <taxon>Bacteroidota</taxon>
        <taxon>Cytophagia</taxon>
        <taxon>Cytophagales</taxon>
        <taxon>Flectobacillaceae</taxon>
        <taxon>Aquirufa</taxon>
    </lineage>
</organism>
<dbReference type="InterPro" id="IPR015912">
    <property type="entry name" value="Phosphofructokinase_CS"/>
</dbReference>
<keyword evidence="10 14" id="KW-0067">ATP-binding</keyword>
<evidence type="ECO:0000256" key="12">
    <source>
        <dbReference type="ARBA" id="ARBA00023152"/>
    </source>
</evidence>
<dbReference type="UniPathway" id="UPA00109">
    <property type="reaction ID" value="UER00182"/>
</dbReference>
<evidence type="ECO:0000256" key="6">
    <source>
        <dbReference type="ARBA" id="ARBA00022679"/>
    </source>
</evidence>
<evidence type="ECO:0000256" key="3">
    <source>
        <dbReference type="ARBA" id="ARBA00004679"/>
    </source>
</evidence>
<evidence type="ECO:0000313" key="17">
    <source>
        <dbReference type="Proteomes" id="UP000293583"/>
    </source>
</evidence>
<dbReference type="GO" id="GO:0030388">
    <property type="term" value="P:fructose 1,6-bisphosphate metabolic process"/>
    <property type="evidence" value="ECO:0007669"/>
    <property type="project" value="TreeGrafter"/>
</dbReference>
<dbReference type="OrthoDB" id="9802503at2"/>
<dbReference type="Pfam" id="PF00365">
    <property type="entry name" value="PFK"/>
    <property type="match status" value="1"/>
</dbReference>
<feature type="binding site" description="in other chain" evidence="14">
    <location>
        <begin position="126"/>
        <end position="128"/>
    </location>
    <ligand>
        <name>substrate</name>
        <note>ligand shared between dimeric partners</note>
    </ligand>
</feature>
<feature type="binding site" evidence="14">
    <location>
        <begin position="72"/>
        <end position="73"/>
    </location>
    <ligand>
        <name>ATP</name>
        <dbReference type="ChEBI" id="CHEBI:30616"/>
    </ligand>
</feature>
<feature type="binding site" evidence="14">
    <location>
        <position position="103"/>
    </location>
    <ligand>
        <name>Mg(2+)</name>
        <dbReference type="ChEBI" id="CHEBI:18420"/>
        <note>catalytic</note>
    </ligand>
</feature>
<dbReference type="GO" id="GO:0005945">
    <property type="term" value="C:6-phosphofructokinase complex"/>
    <property type="evidence" value="ECO:0007669"/>
    <property type="project" value="TreeGrafter"/>
</dbReference>
<dbReference type="GO" id="GO:0016208">
    <property type="term" value="F:AMP binding"/>
    <property type="evidence" value="ECO:0007669"/>
    <property type="project" value="TreeGrafter"/>
</dbReference>
<dbReference type="SUPFAM" id="SSF53784">
    <property type="entry name" value="Phosphofructokinase"/>
    <property type="match status" value="1"/>
</dbReference>
<evidence type="ECO:0000256" key="7">
    <source>
        <dbReference type="ARBA" id="ARBA00022723"/>
    </source>
</evidence>
<comment type="pathway">
    <text evidence="3 14">Carbohydrate degradation; glycolysis; D-glyceraldehyde 3-phosphate and glycerone phosphate from D-glucose: step 3/4.</text>
</comment>
<dbReference type="InterPro" id="IPR000023">
    <property type="entry name" value="Phosphofructokinase_dom"/>
</dbReference>
<keyword evidence="12 14" id="KW-0324">Glycolysis</keyword>
<dbReference type="PANTHER" id="PTHR13697">
    <property type="entry name" value="PHOSPHOFRUCTOKINASE"/>
    <property type="match status" value="1"/>
</dbReference>
<keyword evidence="5 14" id="KW-0021">Allosteric enzyme</keyword>
<comment type="activity regulation">
    <text evidence="14">Allosterically activated by ADP and other diphosphonucleosides, and allosterically inhibited by phosphoenolpyruvate.</text>
</comment>
<keyword evidence="7 14" id="KW-0479">Metal-binding</keyword>
<dbReference type="GO" id="GO:0003872">
    <property type="term" value="F:6-phosphofructokinase activity"/>
    <property type="evidence" value="ECO:0007669"/>
    <property type="project" value="UniProtKB-UniRule"/>
</dbReference>
<comment type="subunit">
    <text evidence="14">Homotetramer.</text>
</comment>
<feature type="binding site" description="in other chain" evidence="14">
    <location>
        <begin position="254"/>
        <end position="257"/>
    </location>
    <ligand>
        <name>substrate</name>
        <note>ligand shared between dimeric partners</note>
    </ligand>
</feature>
<dbReference type="PROSITE" id="PS00433">
    <property type="entry name" value="PHOSPHOFRUCTOKINASE"/>
    <property type="match status" value="1"/>
</dbReference>
<accession>A0A4Q9BB99</accession>
<feature type="binding site" description="in other chain" evidence="14">
    <location>
        <begin position="186"/>
        <end position="188"/>
    </location>
    <ligand>
        <name>ADP</name>
        <dbReference type="ChEBI" id="CHEBI:456216"/>
        <note>allosteric activator; ligand shared between dimeric partners</note>
    </ligand>
</feature>
<feature type="binding site" description="in other chain" evidence="14">
    <location>
        <position position="223"/>
    </location>
    <ligand>
        <name>substrate</name>
        <note>ligand shared between dimeric partners</note>
    </ligand>
</feature>
<dbReference type="GO" id="GO:0061621">
    <property type="term" value="P:canonical glycolysis"/>
    <property type="evidence" value="ECO:0007669"/>
    <property type="project" value="TreeGrafter"/>
</dbReference>
<dbReference type="Proteomes" id="UP000293583">
    <property type="component" value="Unassembled WGS sequence"/>
</dbReference>
<evidence type="ECO:0000256" key="9">
    <source>
        <dbReference type="ARBA" id="ARBA00022777"/>
    </source>
</evidence>
<keyword evidence="11 14" id="KW-0460">Magnesium</keyword>
<feature type="binding site" description="in other chain" evidence="14">
    <location>
        <begin position="170"/>
        <end position="172"/>
    </location>
    <ligand>
        <name>substrate</name>
        <note>ligand shared between dimeric partners</note>
    </ligand>
</feature>
<dbReference type="NCBIfam" id="NF002872">
    <property type="entry name" value="PRK03202.1"/>
    <property type="match status" value="1"/>
</dbReference>
<comment type="caution">
    <text evidence="14">Lacks conserved residue(s) required for the propagation of feature annotation.</text>
</comment>
<reference evidence="16 17" key="1">
    <citation type="submission" date="2019-02" db="EMBL/GenBank/DDBJ databases">
        <title>Genome of a new Bacteroidetes strain.</title>
        <authorList>
            <person name="Pitt A."/>
        </authorList>
    </citation>
    <scope>NUCLEOTIDE SEQUENCE [LARGE SCALE GENOMIC DNA]</scope>
    <source>
        <strain evidence="16 17">103A-SOEBACH</strain>
    </source>
</reference>
<comment type="catalytic activity">
    <reaction evidence="13 14">
        <text>beta-D-fructose 6-phosphate + ATP = beta-D-fructose 1,6-bisphosphate + ADP + H(+)</text>
        <dbReference type="Rhea" id="RHEA:16109"/>
        <dbReference type="ChEBI" id="CHEBI:15378"/>
        <dbReference type="ChEBI" id="CHEBI:30616"/>
        <dbReference type="ChEBI" id="CHEBI:32966"/>
        <dbReference type="ChEBI" id="CHEBI:57634"/>
        <dbReference type="ChEBI" id="CHEBI:456216"/>
        <dbReference type="EC" id="2.7.1.11"/>
    </reaction>
</comment>
<feature type="binding site" evidence="14">
    <location>
        <begin position="21"/>
        <end position="25"/>
    </location>
    <ligand>
        <name>ADP</name>
        <dbReference type="ChEBI" id="CHEBI:456216"/>
        <note>allosteric activator; ligand shared between dimeric partners</note>
    </ligand>
</feature>
<dbReference type="HAMAP" id="MF_00339">
    <property type="entry name" value="Phosphofructokinase_I_B1"/>
    <property type="match status" value="1"/>
</dbReference>
<dbReference type="PRINTS" id="PR00476">
    <property type="entry name" value="PHFRCTKINASE"/>
</dbReference>
<comment type="caution">
    <text evidence="16">The sequence shown here is derived from an EMBL/GenBank/DDBJ whole genome shotgun (WGS) entry which is preliminary data.</text>
</comment>
<dbReference type="InterPro" id="IPR012828">
    <property type="entry name" value="PFKA_ATP_prok"/>
</dbReference>
<keyword evidence="9 14" id="KW-0418">Kinase</keyword>
<feature type="active site" description="Proton acceptor" evidence="14">
    <location>
        <position position="128"/>
    </location>
</feature>
<evidence type="ECO:0000256" key="14">
    <source>
        <dbReference type="HAMAP-Rule" id="MF_00339"/>
    </source>
</evidence>
<feature type="binding site" evidence="14">
    <location>
        <position position="248"/>
    </location>
    <ligand>
        <name>substrate</name>
        <note>ligand shared between dimeric partners</note>
    </ligand>
</feature>
<dbReference type="InterPro" id="IPR022953">
    <property type="entry name" value="ATP_PFK"/>
</dbReference>
<sequence>MKKIAVFTSGGDAPGMNACIRAIVRGAAYHGVEVFGIVRGYNGMIKGDIIPLNSQSVSNIIQRGGTILKSARSKEFMTAEGRKKAYDKLQELGIEGLVAIGGNGTFTGAEIFYNEFKIPTVGAPGTIDNDLFGTDYTIGFDTAVNTALDAVDKIRDTADSHDRVFFIEVMGRDSGYIAIQCAIAGGAESVMIPENLTSVDEISSILQKGFDKKKSSSIVIVAEGDEEGNAQIVAKKIKDKMGENLDIRVTTLGHIQRGGIPTAYDRILASRLGLGALEGLLRGEKNVMAGVVNNQLIYTPFHDTITKKKPVSEDLIRMVEILST</sequence>
<comment type="similarity">
    <text evidence="14">Belongs to the phosphofructokinase type A (PFKA) family. ATP-dependent PFK group I subfamily. Prokaryotic clade 'B1' sub-subfamily.</text>
</comment>
<dbReference type="EC" id="2.7.1.11" evidence="14"/>
<name>A0A4Q9BB99_9BACT</name>
<evidence type="ECO:0000256" key="4">
    <source>
        <dbReference type="ARBA" id="ARBA00022490"/>
    </source>
</evidence>
<dbReference type="GO" id="GO:0070095">
    <property type="term" value="F:fructose-6-phosphate binding"/>
    <property type="evidence" value="ECO:0007669"/>
    <property type="project" value="TreeGrafter"/>
</dbReference>
<dbReference type="FunFam" id="3.40.50.460:FF:000002">
    <property type="entry name" value="ATP-dependent 6-phosphofructokinase"/>
    <property type="match status" value="1"/>
</dbReference>
<comment type="function">
    <text evidence="14">Catalyzes the phosphorylation of D-fructose 6-phosphate to fructose 1,6-bisphosphate by ATP, the first committing step of glycolysis.</text>
</comment>
<dbReference type="InterPro" id="IPR012003">
    <property type="entry name" value="ATP_PFK_prok-type"/>
</dbReference>
<comment type="cofactor">
    <cofactor evidence="1 14">
        <name>Mg(2+)</name>
        <dbReference type="ChEBI" id="CHEBI:18420"/>
    </cofactor>
</comment>
<gene>
    <name evidence="14 16" type="primary">pfkA</name>
    <name evidence="16" type="ORF">EWU20_07095</name>
</gene>
<dbReference type="GO" id="GO:0042802">
    <property type="term" value="F:identical protein binding"/>
    <property type="evidence" value="ECO:0007669"/>
    <property type="project" value="TreeGrafter"/>
</dbReference>
<feature type="binding site" evidence="14">
    <location>
        <position position="163"/>
    </location>
    <ligand>
        <name>substrate</name>
        <note>ligand shared between dimeric partners</note>
    </ligand>
</feature>
<feature type="binding site" description="in other chain" evidence="14">
    <location>
        <begin position="214"/>
        <end position="216"/>
    </location>
    <ligand>
        <name>ADP</name>
        <dbReference type="ChEBI" id="CHEBI:456216"/>
        <note>allosteric activator; ligand shared between dimeric partners</note>
    </ligand>
</feature>
<dbReference type="NCBIfam" id="TIGR02482">
    <property type="entry name" value="PFKA_ATP"/>
    <property type="match status" value="1"/>
</dbReference>
<comment type="subcellular location">
    <subcellularLocation>
        <location evidence="2 14">Cytoplasm</location>
    </subcellularLocation>
</comment>
<dbReference type="GO" id="GO:0048029">
    <property type="term" value="F:monosaccharide binding"/>
    <property type="evidence" value="ECO:0007669"/>
    <property type="project" value="TreeGrafter"/>
</dbReference>
<evidence type="ECO:0000256" key="11">
    <source>
        <dbReference type="ARBA" id="ARBA00022842"/>
    </source>
</evidence>
<dbReference type="InterPro" id="IPR035966">
    <property type="entry name" value="PKF_sf"/>
</dbReference>
<feature type="binding site" evidence="14">
    <location>
        <position position="11"/>
    </location>
    <ligand>
        <name>ATP</name>
        <dbReference type="ChEBI" id="CHEBI:30616"/>
    </ligand>
</feature>
<feature type="domain" description="Phosphofructokinase" evidence="15">
    <location>
        <begin position="3"/>
        <end position="278"/>
    </location>
</feature>
<dbReference type="PIRSF" id="PIRSF000532">
    <property type="entry name" value="ATP_PFK_prok"/>
    <property type="match status" value="1"/>
</dbReference>
<evidence type="ECO:0000256" key="10">
    <source>
        <dbReference type="ARBA" id="ARBA00022840"/>
    </source>
</evidence>
<evidence type="ECO:0000256" key="8">
    <source>
        <dbReference type="ARBA" id="ARBA00022741"/>
    </source>
</evidence>
<feature type="binding site" description="in other chain" evidence="14">
    <location>
        <position position="212"/>
    </location>
    <ligand>
        <name>ADP</name>
        <dbReference type="ChEBI" id="CHEBI:456216"/>
        <note>allosteric activator; ligand shared between dimeric partners</note>
    </ligand>
</feature>
<dbReference type="GO" id="GO:0046872">
    <property type="term" value="F:metal ion binding"/>
    <property type="evidence" value="ECO:0007669"/>
    <property type="project" value="UniProtKB-KW"/>
</dbReference>
<feature type="binding site" evidence="14">
    <location>
        <begin position="102"/>
        <end position="105"/>
    </location>
    <ligand>
        <name>ATP</name>
        <dbReference type="ChEBI" id="CHEBI:30616"/>
    </ligand>
</feature>
<feature type="binding site" description="in other chain" evidence="14">
    <location>
        <position position="155"/>
    </location>
    <ligand>
        <name>ADP</name>
        <dbReference type="ChEBI" id="CHEBI:456216"/>
        <note>allosteric activator; ligand shared between dimeric partners</note>
    </ligand>
</feature>
<keyword evidence="8 14" id="KW-0547">Nucleotide-binding</keyword>
<dbReference type="AlphaFoldDB" id="A0A4Q9BB99"/>
<keyword evidence="17" id="KW-1185">Reference proteome</keyword>
<dbReference type="Gene3D" id="3.40.50.450">
    <property type="match status" value="1"/>
</dbReference>
<protein>
    <recommendedName>
        <fullName evidence="14">ATP-dependent 6-phosphofructokinase</fullName>
        <shortName evidence="14">ATP-PFK</shortName>
        <shortName evidence="14">Phosphofructokinase</shortName>
        <ecNumber evidence="14">2.7.1.11</ecNumber>
    </recommendedName>
    <alternativeName>
        <fullName evidence="14">Phosphohexokinase</fullName>
    </alternativeName>
</protein>
<evidence type="ECO:0000256" key="13">
    <source>
        <dbReference type="ARBA" id="ARBA00048070"/>
    </source>
</evidence>